<feature type="coiled-coil region" evidence="8">
    <location>
        <begin position="37"/>
        <end position="75"/>
    </location>
</feature>
<dbReference type="EMBL" id="FNEH01000013">
    <property type="protein sequence ID" value="SDI73919.1"/>
    <property type="molecule type" value="Genomic_DNA"/>
</dbReference>
<dbReference type="InterPro" id="IPR020070">
    <property type="entry name" value="Ribosomal_bL9_N"/>
</dbReference>
<dbReference type="FunFam" id="3.40.5.10:FF:000002">
    <property type="entry name" value="50S ribosomal protein L9"/>
    <property type="match status" value="1"/>
</dbReference>
<evidence type="ECO:0000256" key="6">
    <source>
        <dbReference type="ARBA" id="ARBA00035292"/>
    </source>
</evidence>
<proteinExistence type="inferred from homology"/>
<comment type="function">
    <text evidence="7">Binds to the 23S rRNA.</text>
</comment>
<evidence type="ECO:0000256" key="7">
    <source>
        <dbReference type="HAMAP-Rule" id="MF_00503"/>
    </source>
</evidence>
<dbReference type="PANTHER" id="PTHR21368">
    <property type="entry name" value="50S RIBOSOMAL PROTEIN L9"/>
    <property type="match status" value="1"/>
</dbReference>
<keyword evidence="8" id="KW-0175">Coiled coil</keyword>
<accession>A0A1G6IM63</accession>
<dbReference type="GO" id="GO:1990904">
    <property type="term" value="C:ribonucleoprotein complex"/>
    <property type="evidence" value="ECO:0007669"/>
    <property type="project" value="UniProtKB-KW"/>
</dbReference>
<evidence type="ECO:0000259" key="9">
    <source>
        <dbReference type="PROSITE" id="PS00651"/>
    </source>
</evidence>
<dbReference type="EMBL" id="FMYT01000002">
    <property type="protein sequence ID" value="SDC07662.1"/>
    <property type="molecule type" value="Genomic_DNA"/>
</dbReference>
<keyword evidence="4 7" id="KW-0689">Ribosomal protein</keyword>
<dbReference type="AlphaFoldDB" id="A0A1G6IM63"/>
<dbReference type="InterPro" id="IPR000244">
    <property type="entry name" value="Ribosomal_bL9"/>
</dbReference>
<evidence type="ECO:0000313" key="17">
    <source>
        <dbReference type="Proteomes" id="UP000198945"/>
    </source>
</evidence>
<dbReference type="Proteomes" id="UP000199519">
    <property type="component" value="Unassembled WGS sequence"/>
</dbReference>
<dbReference type="Pfam" id="PF01281">
    <property type="entry name" value="Ribosomal_L9_N"/>
    <property type="match status" value="1"/>
</dbReference>
<dbReference type="SUPFAM" id="SSF55658">
    <property type="entry name" value="L9 N-domain-like"/>
    <property type="match status" value="1"/>
</dbReference>
<dbReference type="Proteomes" id="UP000198945">
    <property type="component" value="Unassembled WGS sequence"/>
</dbReference>
<evidence type="ECO:0000256" key="8">
    <source>
        <dbReference type="SAM" id="Coils"/>
    </source>
</evidence>
<evidence type="ECO:0000256" key="5">
    <source>
        <dbReference type="ARBA" id="ARBA00023274"/>
    </source>
</evidence>
<dbReference type="GO" id="GO:0019843">
    <property type="term" value="F:rRNA binding"/>
    <property type="evidence" value="ECO:0007669"/>
    <property type="project" value="UniProtKB-UniRule"/>
</dbReference>
<keyword evidence="18" id="KW-1185">Reference proteome</keyword>
<dbReference type="NCBIfam" id="TIGR00158">
    <property type="entry name" value="L9"/>
    <property type="match status" value="1"/>
</dbReference>
<evidence type="ECO:0000313" key="18">
    <source>
        <dbReference type="Proteomes" id="UP000199519"/>
    </source>
</evidence>
<dbReference type="PROSITE" id="PS00651">
    <property type="entry name" value="RIBOSOMAL_L9"/>
    <property type="match status" value="1"/>
</dbReference>
<evidence type="ECO:0000313" key="15">
    <source>
        <dbReference type="EMBL" id="TDX44456.1"/>
    </source>
</evidence>
<reference evidence="12 17" key="1">
    <citation type="submission" date="2016-10" db="EMBL/GenBank/DDBJ databases">
        <authorList>
            <person name="de Groot N.N."/>
        </authorList>
    </citation>
    <scope>NUCLEOTIDE SEQUENCE [LARGE SCALE GENOMIC DNA]</scope>
    <source>
        <strain evidence="12 17">WG7</strain>
    </source>
</reference>
<dbReference type="Gene3D" id="3.10.430.100">
    <property type="entry name" value="Ribosomal protein L9, C-terminal domain"/>
    <property type="match status" value="1"/>
</dbReference>
<dbReference type="SUPFAM" id="SSF55653">
    <property type="entry name" value="Ribosomal protein L9 C-domain"/>
    <property type="match status" value="1"/>
</dbReference>
<keyword evidence="3 7" id="KW-0694">RNA-binding</keyword>
<dbReference type="RefSeq" id="WP_073158004.1">
    <property type="nucleotide sequence ID" value="NZ_FMYT01000002.1"/>
</dbReference>
<reference evidence="16 18" key="2">
    <citation type="submission" date="2016-10" db="EMBL/GenBank/DDBJ databases">
        <authorList>
            <person name="Varghese N."/>
            <person name="Submissions S."/>
        </authorList>
    </citation>
    <scope>NUCLEOTIDE SEQUENCE [LARGE SCALE GENOMIC DNA]</scope>
    <source>
        <strain evidence="10 21">WG10</strain>
        <strain evidence="11 18">WG2</strain>
        <strain evidence="13 16">WG5</strain>
    </source>
</reference>
<dbReference type="EMBL" id="SOAA01000003">
    <property type="protein sequence ID" value="TDS33876.1"/>
    <property type="molecule type" value="Genomic_DNA"/>
</dbReference>
<feature type="domain" description="Ribosomal protein L9" evidence="9">
    <location>
        <begin position="13"/>
        <end position="40"/>
    </location>
</feature>
<evidence type="ECO:0000313" key="11">
    <source>
        <dbReference type="EMBL" id="SDF40057.1"/>
    </source>
</evidence>
<protein>
    <recommendedName>
        <fullName evidence="6 7">Large ribosomal subunit protein bL9</fullName>
    </recommendedName>
</protein>
<evidence type="ECO:0000313" key="20">
    <source>
        <dbReference type="Proteomes" id="UP000295758"/>
    </source>
</evidence>
<dbReference type="GO" id="GO:0003735">
    <property type="term" value="F:structural constituent of ribosome"/>
    <property type="evidence" value="ECO:0007669"/>
    <property type="project" value="InterPro"/>
</dbReference>
<dbReference type="EMBL" id="FOHG01000011">
    <property type="protein sequence ID" value="SES91799.1"/>
    <property type="molecule type" value="Genomic_DNA"/>
</dbReference>
<dbReference type="InterPro" id="IPR020069">
    <property type="entry name" value="Ribosomal_bL9_C"/>
</dbReference>
<name>A0A1G6IM63_9FIRM</name>
<evidence type="ECO:0000313" key="21">
    <source>
        <dbReference type="Proteomes" id="UP000324896"/>
    </source>
</evidence>
<dbReference type="EMBL" id="FNBJ01000011">
    <property type="protein sequence ID" value="SDF40057.1"/>
    <property type="molecule type" value="Genomic_DNA"/>
</dbReference>
<sequence length="147" mass="16429">MKVVLTEDVKKLGSKGDVVDAADGYARNYLMPRGLAVEATQQKIKELKEKEAKKNRLESEKREDANQLKSKLESEKFVVKVKAGDNGRLFGSVNTKDIAEAASKKGYDIDKRKIDLDDSIKSLGMHTVEVKIYDDITASLKINVKEK</sequence>
<evidence type="ECO:0000313" key="14">
    <source>
        <dbReference type="EMBL" id="TDS33876.1"/>
    </source>
</evidence>
<evidence type="ECO:0000313" key="16">
    <source>
        <dbReference type="Proteomes" id="UP000198612"/>
    </source>
</evidence>
<evidence type="ECO:0000313" key="10">
    <source>
        <dbReference type="EMBL" id="SDC07662.1"/>
    </source>
</evidence>
<reference evidence="14 20" key="3">
    <citation type="submission" date="2019-03" db="EMBL/GenBank/DDBJ databases">
        <title>Deep subsurface shale carbon reservoir microbial communities from Ohio and West Virginia, USA.</title>
        <authorList>
            <person name="Wrighton K."/>
        </authorList>
    </citation>
    <scope>NUCLEOTIDE SEQUENCE [LARGE SCALE GENOMIC DNA]</scope>
    <source>
        <strain evidence="14 20">UTICA-S4D12</strain>
    </source>
</reference>
<evidence type="ECO:0000313" key="13">
    <source>
        <dbReference type="EMBL" id="SES91799.1"/>
    </source>
</evidence>
<dbReference type="Pfam" id="PF03948">
    <property type="entry name" value="Ribosomal_L9_C"/>
    <property type="match status" value="1"/>
</dbReference>
<evidence type="ECO:0000256" key="3">
    <source>
        <dbReference type="ARBA" id="ARBA00022884"/>
    </source>
</evidence>
<evidence type="ECO:0000256" key="4">
    <source>
        <dbReference type="ARBA" id="ARBA00022980"/>
    </source>
</evidence>
<evidence type="ECO:0000256" key="2">
    <source>
        <dbReference type="ARBA" id="ARBA00022730"/>
    </source>
</evidence>
<dbReference type="Gene3D" id="3.40.5.10">
    <property type="entry name" value="Ribosomal protein L9, N-terminal domain"/>
    <property type="match status" value="1"/>
</dbReference>
<comment type="similarity">
    <text evidence="1 7">Belongs to the bacterial ribosomal protein bL9 family.</text>
</comment>
<dbReference type="InterPro" id="IPR036935">
    <property type="entry name" value="Ribosomal_bL9_N_sf"/>
</dbReference>
<dbReference type="OrthoDB" id="9788336at2"/>
<dbReference type="Proteomes" id="UP000198612">
    <property type="component" value="Unassembled WGS sequence"/>
</dbReference>
<dbReference type="STRING" id="54121.SAMN04515653_11332"/>
<dbReference type="EMBL" id="SOEF01000012">
    <property type="protein sequence ID" value="TDX44456.1"/>
    <property type="molecule type" value="Genomic_DNA"/>
</dbReference>
<organism evidence="10 21">
    <name type="scientific">Halanaerobium congolense</name>
    <dbReference type="NCBI Taxonomy" id="54121"/>
    <lineage>
        <taxon>Bacteria</taxon>
        <taxon>Bacillati</taxon>
        <taxon>Bacillota</taxon>
        <taxon>Clostridia</taxon>
        <taxon>Halanaerobiales</taxon>
        <taxon>Halanaerobiaceae</taxon>
        <taxon>Halanaerobium</taxon>
    </lineage>
</organism>
<dbReference type="Proteomes" id="UP000295472">
    <property type="component" value="Unassembled WGS sequence"/>
</dbReference>
<dbReference type="GO" id="GO:0005840">
    <property type="term" value="C:ribosome"/>
    <property type="evidence" value="ECO:0007669"/>
    <property type="project" value="UniProtKB-KW"/>
</dbReference>
<evidence type="ECO:0000256" key="1">
    <source>
        <dbReference type="ARBA" id="ARBA00010605"/>
    </source>
</evidence>
<keyword evidence="2 7" id="KW-0699">rRNA-binding</keyword>
<evidence type="ECO:0000313" key="19">
    <source>
        <dbReference type="Proteomes" id="UP000295472"/>
    </source>
</evidence>
<evidence type="ECO:0000313" key="12">
    <source>
        <dbReference type="EMBL" id="SDI73919.1"/>
    </source>
</evidence>
<gene>
    <name evidence="7" type="primary">rplI</name>
    <name evidence="14" type="ORF">BY453_10332</name>
    <name evidence="15" type="ORF">C7954_11251</name>
    <name evidence="10" type="ORF">SAMN04488597_10232</name>
    <name evidence="11" type="ORF">SAMN04488598_11151</name>
    <name evidence="13" type="ORF">SAMN04515652_11152</name>
    <name evidence="12" type="ORF">SAMN04515654_11336</name>
</gene>
<dbReference type="InterPro" id="IPR009027">
    <property type="entry name" value="Ribosomal_bL9/RNase_H1_N"/>
</dbReference>
<dbReference type="Proteomes" id="UP000324896">
    <property type="component" value="Unassembled WGS sequence"/>
</dbReference>
<dbReference type="HAMAP" id="MF_00503">
    <property type="entry name" value="Ribosomal_bL9"/>
    <property type="match status" value="1"/>
</dbReference>
<dbReference type="GeneID" id="57012573"/>
<dbReference type="Proteomes" id="UP000295758">
    <property type="component" value="Unassembled WGS sequence"/>
</dbReference>
<dbReference type="InterPro" id="IPR020594">
    <property type="entry name" value="Ribosomal_bL9_bac/chp"/>
</dbReference>
<reference evidence="15 19" key="4">
    <citation type="submission" date="2019-03" db="EMBL/GenBank/DDBJ databases">
        <title>Subsurface microbial communities from deep shales in Ohio and West Virginia, USA.</title>
        <authorList>
            <person name="Wrighton K."/>
        </authorList>
    </citation>
    <scope>NUCLEOTIDE SEQUENCE [LARGE SCALE GENOMIC DNA]</scope>
    <source>
        <strain evidence="15 19">DSMZ 11287</strain>
    </source>
</reference>
<dbReference type="InterPro" id="IPR036791">
    <property type="entry name" value="Ribosomal_bL9_C_sf"/>
</dbReference>
<dbReference type="GO" id="GO:0006412">
    <property type="term" value="P:translation"/>
    <property type="evidence" value="ECO:0007669"/>
    <property type="project" value="UniProtKB-UniRule"/>
</dbReference>
<keyword evidence="5 7" id="KW-0687">Ribonucleoprotein</keyword>